<dbReference type="InterPro" id="IPR001356">
    <property type="entry name" value="HD"/>
</dbReference>
<evidence type="ECO:0000256" key="1">
    <source>
        <dbReference type="ARBA" id="ARBA00004123"/>
    </source>
</evidence>
<evidence type="ECO:0000256" key="6">
    <source>
        <dbReference type="RuleBase" id="RU000682"/>
    </source>
</evidence>
<keyword evidence="10" id="KW-1185">Reference proteome</keyword>
<dbReference type="GO" id="GO:0000978">
    <property type="term" value="F:RNA polymerase II cis-regulatory region sequence-specific DNA binding"/>
    <property type="evidence" value="ECO:0007669"/>
    <property type="project" value="TreeGrafter"/>
</dbReference>
<evidence type="ECO:0000256" key="7">
    <source>
        <dbReference type="SAM" id="MobiDB-lite"/>
    </source>
</evidence>
<dbReference type="Gene3D" id="1.10.10.60">
    <property type="entry name" value="Homeodomain-like"/>
    <property type="match status" value="1"/>
</dbReference>
<comment type="caution">
    <text evidence="9">The sequence shown here is derived from an EMBL/GenBank/DDBJ whole genome shotgun (WGS) entry which is preliminary data.</text>
</comment>
<reference evidence="9 10" key="1">
    <citation type="journal article" date="2018" name="MBio">
        <title>Comparative Genomics Reveals the Core Gene Toolbox for the Fungus-Insect Symbiosis.</title>
        <authorList>
            <person name="Wang Y."/>
            <person name="Stata M."/>
            <person name="Wang W."/>
            <person name="Stajich J.E."/>
            <person name="White M.M."/>
            <person name="Moncalvo J.M."/>
        </authorList>
    </citation>
    <scope>NUCLEOTIDE SEQUENCE [LARGE SCALE GENOMIC DNA]</scope>
    <source>
        <strain evidence="9 10">SWE-8-4</strain>
    </source>
</reference>
<dbReference type="GO" id="GO:0005634">
    <property type="term" value="C:nucleus"/>
    <property type="evidence" value="ECO:0007669"/>
    <property type="project" value="UniProtKB-SubCell"/>
</dbReference>
<feature type="compositionally biased region" description="Acidic residues" evidence="7">
    <location>
        <begin position="110"/>
        <end position="119"/>
    </location>
</feature>
<dbReference type="STRING" id="133385.A0A2T9YM75"/>
<proteinExistence type="predicted"/>
<feature type="compositionally biased region" description="Polar residues" evidence="7">
    <location>
        <begin position="184"/>
        <end position="194"/>
    </location>
</feature>
<feature type="domain" description="Homeobox" evidence="8">
    <location>
        <begin position="122"/>
        <end position="182"/>
    </location>
</feature>
<dbReference type="EMBL" id="MBFR01000128">
    <property type="protein sequence ID" value="PVU93440.1"/>
    <property type="molecule type" value="Genomic_DNA"/>
</dbReference>
<evidence type="ECO:0000256" key="4">
    <source>
        <dbReference type="ARBA" id="ARBA00023242"/>
    </source>
</evidence>
<feature type="region of interest" description="Disordered" evidence="7">
    <location>
        <begin position="104"/>
        <end position="125"/>
    </location>
</feature>
<evidence type="ECO:0000313" key="9">
    <source>
        <dbReference type="EMBL" id="PVU93440.1"/>
    </source>
</evidence>
<dbReference type="InterPro" id="IPR009057">
    <property type="entry name" value="Homeodomain-like_sf"/>
</dbReference>
<name>A0A2T9YM75_9FUNG</name>
<dbReference type="PROSITE" id="PS50071">
    <property type="entry name" value="HOMEOBOX_2"/>
    <property type="match status" value="1"/>
</dbReference>
<dbReference type="AlphaFoldDB" id="A0A2T9YM75"/>
<dbReference type="Proteomes" id="UP000245383">
    <property type="component" value="Unassembled WGS sequence"/>
</dbReference>
<evidence type="ECO:0000313" key="10">
    <source>
        <dbReference type="Proteomes" id="UP000245383"/>
    </source>
</evidence>
<evidence type="ECO:0000256" key="2">
    <source>
        <dbReference type="ARBA" id="ARBA00023125"/>
    </source>
</evidence>
<evidence type="ECO:0000259" key="8">
    <source>
        <dbReference type="PROSITE" id="PS50071"/>
    </source>
</evidence>
<evidence type="ECO:0000256" key="5">
    <source>
        <dbReference type="PROSITE-ProRule" id="PRU00108"/>
    </source>
</evidence>
<dbReference type="SMART" id="SM00389">
    <property type="entry name" value="HOX"/>
    <property type="match status" value="1"/>
</dbReference>
<accession>A0A2T9YM75</accession>
<dbReference type="Pfam" id="PF00046">
    <property type="entry name" value="Homeodomain"/>
    <property type="match status" value="1"/>
</dbReference>
<dbReference type="InterPro" id="IPR051000">
    <property type="entry name" value="Homeobox_DNA-bind_prot"/>
</dbReference>
<keyword evidence="4 5" id="KW-0539">Nucleus</keyword>
<organism evidence="9 10">
    <name type="scientific">Smittium simulii</name>
    <dbReference type="NCBI Taxonomy" id="133385"/>
    <lineage>
        <taxon>Eukaryota</taxon>
        <taxon>Fungi</taxon>
        <taxon>Fungi incertae sedis</taxon>
        <taxon>Zoopagomycota</taxon>
        <taxon>Kickxellomycotina</taxon>
        <taxon>Harpellomycetes</taxon>
        <taxon>Harpellales</taxon>
        <taxon>Legeriomycetaceae</taxon>
        <taxon>Smittium</taxon>
    </lineage>
</organism>
<dbReference type="GO" id="GO:0030154">
    <property type="term" value="P:cell differentiation"/>
    <property type="evidence" value="ECO:0007669"/>
    <property type="project" value="TreeGrafter"/>
</dbReference>
<evidence type="ECO:0000256" key="3">
    <source>
        <dbReference type="ARBA" id="ARBA00023155"/>
    </source>
</evidence>
<dbReference type="GO" id="GO:0006357">
    <property type="term" value="P:regulation of transcription by RNA polymerase II"/>
    <property type="evidence" value="ECO:0007669"/>
    <property type="project" value="TreeGrafter"/>
</dbReference>
<comment type="subcellular location">
    <subcellularLocation>
        <location evidence="1 5 6">Nucleus</location>
    </subcellularLocation>
</comment>
<dbReference type="PANTHER" id="PTHR24324">
    <property type="entry name" value="HOMEOBOX PROTEIN HHEX"/>
    <property type="match status" value="1"/>
</dbReference>
<feature type="region of interest" description="Disordered" evidence="7">
    <location>
        <begin position="181"/>
        <end position="201"/>
    </location>
</feature>
<sequence length="706" mass="80865">MNLAASENTLNYKTEQPEDFLLFSQIDKNNSTNLNNLVVDDALLEAFAEAKKYNNDKIESNNTLENTDLNIELKEKSISFDLETDQITSNDTFNNDSNISNLKHCRSSDDDTNELGDGYDSDKNARKRYRLTSDQTEKLNEVFEHNSKPDSNTRMELGKKLGMDPRKVQIWFQNRRAKLKRESNITNSSQNYGTASMHKLSGSDKSSLQEAYILNEHNAYNKNQNMHDLSEGCTQSISCYDLYNNKVPPDSIFMGNQQIPYNLENQPDYEKMKASFDLNGIQTPGKIKQNNLYDSANDFTSSNDIYESRKLRLQSIVSLNSYSDMGLDNRSNIDHSAGFSSHRNSISHIGPLQPLDSLSCQKFNQDFAKTDLCASLNDIVENQSNNCTSNEFIETNGMVNNIKPYFFNFIPNKENHYVSSASQLYTESLENTNNFIKENNDHCSMIEDNISINQITNKNVNCNSNSMIFNELDKNYNSKSSDNNALLDDIFVKLNDPNFFDFEKKIISNEQMSANDCSSFEFNNMNKFQFGSNNFDAGEIYKNINNFDGIDTNKNVERLAAYNNDEINDFFQISEQNNEHNFSTANQNNPCYNIENNQISNVNLQLLLQAENVKSNQVYTEKGRSNSKSSPFLKPTNGIPHINHTLDKQDNQKFIYNKQPNLNFENTAERIYENQKVLMYNDNKLVNSEDLRLNISDISIDGIIKN</sequence>
<gene>
    <name evidence="9" type="ORF">BB561_003271</name>
</gene>
<feature type="DNA-binding region" description="Homeobox" evidence="5">
    <location>
        <begin position="124"/>
        <end position="183"/>
    </location>
</feature>
<dbReference type="CDD" id="cd00086">
    <property type="entry name" value="homeodomain"/>
    <property type="match status" value="1"/>
</dbReference>
<dbReference type="SUPFAM" id="SSF46689">
    <property type="entry name" value="Homeodomain-like"/>
    <property type="match status" value="1"/>
</dbReference>
<keyword evidence="3 5" id="KW-0371">Homeobox</keyword>
<dbReference type="PANTHER" id="PTHR24324:SF5">
    <property type="entry name" value="HEMATOPOIETICALLY-EXPRESSED HOMEOBOX PROTEIN HHEX"/>
    <property type="match status" value="1"/>
</dbReference>
<dbReference type="OrthoDB" id="6159439at2759"/>
<keyword evidence="2 5" id="KW-0238">DNA-binding</keyword>
<protein>
    <recommendedName>
        <fullName evidence="8">Homeobox domain-containing protein</fullName>
    </recommendedName>
</protein>